<accession>A0ABP9PV09</accession>
<dbReference type="Pfam" id="PF06445">
    <property type="entry name" value="GyrI-like"/>
    <property type="match status" value="1"/>
</dbReference>
<sequence length="164" mass="17110">MSIGELAHRAGVSVRMPRIQPLPAPRLAQVSGAANDTSEIPAMVDTLISRLAATGIGGNGIRTYHGRPDGSKIDVAVGVTLDAEADPPAGLELARLPAEERAAVVTHGTADDDGDPWLTVDAALAERGLESYGVYRQVHVRGEGEGRPVVELQCPVRDSGCRTG</sequence>
<comment type="caution">
    <text evidence="2">The sequence shown here is derived from an EMBL/GenBank/DDBJ whole genome shotgun (WGS) entry which is preliminary data.</text>
</comment>
<organism evidence="2 3">
    <name type="scientific">Pseudonocardia eucalypti</name>
    <dbReference type="NCBI Taxonomy" id="648755"/>
    <lineage>
        <taxon>Bacteria</taxon>
        <taxon>Bacillati</taxon>
        <taxon>Actinomycetota</taxon>
        <taxon>Actinomycetes</taxon>
        <taxon>Pseudonocardiales</taxon>
        <taxon>Pseudonocardiaceae</taxon>
        <taxon>Pseudonocardia</taxon>
    </lineage>
</organism>
<evidence type="ECO:0000259" key="1">
    <source>
        <dbReference type="Pfam" id="PF06445"/>
    </source>
</evidence>
<dbReference type="Gene3D" id="3.20.80.10">
    <property type="entry name" value="Regulatory factor, effector binding domain"/>
    <property type="match status" value="1"/>
</dbReference>
<dbReference type="InterPro" id="IPR011256">
    <property type="entry name" value="Reg_factor_effector_dom_sf"/>
</dbReference>
<proteinExistence type="predicted"/>
<keyword evidence="3" id="KW-1185">Reference proteome</keyword>
<dbReference type="Proteomes" id="UP001428817">
    <property type="component" value="Unassembled WGS sequence"/>
</dbReference>
<feature type="domain" description="GyrI-like small molecule binding" evidence="1">
    <location>
        <begin position="17"/>
        <end position="156"/>
    </location>
</feature>
<dbReference type="EMBL" id="BAABJP010000007">
    <property type="protein sequence ID" value="GAA5151194.1"/>
    <property type="molecule type" value="Genomic_DNA"/>
</dbReference>
<reference evidence="3" key="1">
    <citation type="journal article" date="2019" name="Int. J. Syst. Evol. Microbiol.">
        <title>The Global Catalogue of Microorganisms (GCM) 10K type strain sequencing project: providing services to taxonomists for standard genome sequencing and annotation.</title>
        <authorList>
            <consortium name="The Broad Institute Genomics Platform"/>
            <consortium name="The Broad Institute Genome Sequencing Center for Infectious Disease"/>
            <person name="Wu L."/>
            <person name="Ma J."/>
        </authorList>
    </citation>
    <scope>NUCLEOTIDE SEQUENCE [LARGE SCALE GENOMIC DNA]</scope>
    <source>
        <strain evidence="3">JCM 18303</strain>
    </source>
</reference>
<dbReference type="SUPFAM" id="SSF55136">
    <property type="entry name" value="Probable bacterial effector-binding domain"/>
    <property type="match status" value="1"/>
</dbReference>
<protein>
    <recommendedName>
        <fullName evidence="1">GyrI-like small molecule binding domain-containing protein</fullName>
    </recommendedName>
</protein>
<gene>
    <name evidence="2" type="ORF">GCM10023321_17800</name>
</gene>
<dbReference type="InterPro" id="IPR029442">
    <property type="entry name" value="GyrI-like"/>
</dbReference>
<name>A0ABP9PV09_9PSEU</name>
<evidence type="ECO:0000313" key="2">
    <source>
        <dbReference type="EMBL" id="GAA5151194.1"/>
    </source>
</evidence>
<evidence type="ECO:0000313" key="3">
    <source>
        <dbReference type="Proteomes" id="UP001428817"/>
    </source>
</evidence>